<dbReference type="PANTHER" id="PTHR43807">
    <property type="entry name" value="FI04487P"/>
    <property type="match status" value="1"/>
</dbReference>
<evidence type="ECO:0000256" key="1">
    <source>
        <dbReference type="ARBA" id="ARBA00001933"/>
    </source>
</evidence>
<evidence type="ECO:0000313" key="7">
    <source>
        <dbReference type="EMBL" id="PHN03889.1"/>
    </source>
</evidence>
<accession>A0A2D0N6Y1</accession>
<proteinExistence type="inferred from homology"/>
<keyword evidence="3 7" id="KW-0032">Aminotransferase</keyword>
<dbReference type="Proteomes" id="UP000223913">
    <property type="component" value="Unassembled WGS sequence"/>
</dbReference>
<dbReference type="InterPro" id="IPR051326">
    <property type="entry name" value="Kynurenine-oxoglutarate_AT"/>
</dbReference>
<dbReference type="Gene3D" id="3.90.1150.10">
    <property type="entry name" value="Aspartate Aminotransferase, domain 1"/>
    <property type="match status" value="1"/>
</dbReference>
<gene>
    <name evidence="7" type="ORF">CRP01_23740</name>
</gene>
<dbReference type="FunFam" id="3.40.640.10:FF:000033">
    <property type="entry name" value="Aspartate aminotransferase"/>
    <property type="match status" value="1"/>
</dbReference>
<dbReference type="CDD" id="cd00609">
    <property type="entry name" value="AAT_like"/>
    <property type="match status" value="1"/>
</dbReference>
<reference evidence="7 8" key="1">
    <citation type="submission" date="2017-10" db="EMBL/GenBank/DDBJ databases">
        <title>The draft genome sequence of Lewinella nigricans NBRC 102662.</title>
        <authorList>
            <person name="Wang K."/>
        </authorList>
    </citation>
    <scope>NUCLEOTIDE SEQUENCE [LARGE SCALE GENOMIC DNA]</scope>
    <source>
        <strain evidence="7 8">NBRC 102662</strain>
    </source>
</reference>
<evidence type="ECO:0000313" key="8">
    <source>
        <dbReference type="Proteomes" id="UP000223913"/>
    </source>
</evidence>
<comment type="similarity">
    <text evidence="2">Belongs to the class-I pyridoxal-phosphate-dependent aminotransferase family.</text>
</comment>
<dbReference type="GO" id="GO:0030170">
    <property type="term" value="F:pyridoxal phosphate binding"/>
    <property type="evidence" value="ECO:0007669"/>
    <property type="project" value="InterPro"/>
</dbReference>
<dbReference type="EMBL" id="PDUD01000028">
    <property type="protein sequence ID" value="PHN03889.1"/>
    <property type="molecule type" value="Genomic_DNA"/>
</dbReference>
<dbReference type="InterPro" id="IPR015422">
    <property type="entry name" value="PyrdxlP-dep_Trfase_small"/>
</dbReference>
<evidence type="ECO:0000259" key="6">
    <source>
        <dbReference type="Pfam" id="PF00155"/>
    </source>
</evidence>
<evidence type="ECO:0000256" key="3">
    <source>
        <dbReference type="ARBA" id="ARBA00022576"/>
    </source>
</evidence>
<dbReference type="AlphaFoldDB" id="A0A2D0N6Y1"/>
<dbReference type="RefSeq" id="WP_099152602.1">
    <property type="nucleotide sequence ID" value="NZ_PDUD01000028.1"/>
</dbReference>
<name>A0A2D0N6Y1_FLAN2</name>
<dbReference type="InterPro" id="IPR004839">
    <property type="entry name" value="Aminotransferase_I/II_large"/>
</dbReference>
<dbReference type="Pfam" id="PF00155">
    <property type="entry name" value="Aminotran_1_2"/>
    <property type="match status" value="1"/>
</dbReference>
<dbReference type="Gene3D" id="3.40.640.10">
    <property type="entry name" value="Type I PLP-dependent aspartate aminotransferase-like (Major domain)"/>
    <property type="match status" value="1"/>
</dbReference>
<keyword evidence="8" id="KW-1185">Reference proteome</keyword>
<keyword evidence="5" id="KW-0663">Pyridoxal phosphate</keyword>
<dbReference type="InterPro" id="IPR015424">
    <property type="entry name" value="PyrdxlP-dep_Trfase"/>
</dbReference>
<dbReference type="GO" id="GO:0016212">
    <property type="term" value="F:kynurenine-oxoglutarate transaminase activity"/>
    <property type="evidence" value="ECO:0007669"/>
    <property type="project" value="TreeGrafter"/>
</dbReference>
<evidence type="ECO:0000256" key="4">
    <source>
        <dbReference type="ARBA" id="ARBA00022679"/>
    </source>
</evidence>
<dbReference type="GO" id="GO:0005737">
    <property type="term" value="C:cytoplasm"/>
    <property type="evidence" value="ECO:0007669"/>
    <property type="project" value="TreeGrafter"/>
</dbReference>
<keyword evidence="4 7" id="KW-0808">Transferase</keyword>
<dbReference type="NCBIfam" id="NF006569">
    <property type="entry name" value="PRK09082.1"/>
    <property type="match status" value="1"/>
</dbReference>
<evidence type="ECO:0000256" key="2">
    <source>
        <dbReference type="ARBA" id="ARBA00007441"/>
    </source>
</evidence>
<comment type="cofactor">
    <cofactor evidence="1">
        <name>pyridoxal 5'-phosphate</name>
        <dbReference type="ChEBI" id="CHEBI:597326"/>
    </cofactor>
</comment>
<dbReference type="NCBIfam" id="NF009079">
    <property type="entry name" value="PRK12414.1"/>
    <property type="match status" value="1"/>
</dbReference>
<dbReference type="InterPro" id="IPR015421">
    <property type="entry name" value="PyrdxlP-dep_Trfase_major"/>
</dbReference>
<feature type="domain" description="Aminotransferase class I/classII large" evidence="6">
    <location>
        <begin position="28"/>
        <end position="377"/>
    </location>
</feature>
<protein>
    <submittedName>
        <fullName evidence="7">Methionine aminotransferase</fullName>
    </submittedName>
</protein>
<organism evidence="7 8">
    <name type="scientific">Flavilitoribacter nigricans (strain ATCC 23147 / DSM 23189 / NBRC 102662 / NCIMB 1420 / SS-2)</name>
    <name type="common">Lewinella nigricans</name>
    <dbReference type="NCBI Taxonomy" id="1122177"/>
    <lineage>
        <taxon>Bacteria</taxon>
        <taxon>Pseudomonadati</taxon>
        <taxon>Bacteroidota</taxon>
        <taxon>Saprospiria</taxon>
        <taxon>Saprospirales</taxon>
        <taxon>Lewinellaceae</taxon>
        <taxon>Flavilitoribacter</taxon>
    </lineage>
</organism>
<dbReference type="PANTHER" id="PTHR43807:SF20">
    <property type="entry name" value="FI04487P"/>
    <property type="match status" value="1"/>
</dbReference>
<evidence type="ECO:0000256" key="5">
    <source>
        <dbReference type="ARBA" id="ARBA00022898"/>
    </source>
</evidence>
<dbReference type="OrthoDB" id="9802328at2"/>
<sequence length="380" mass="43014">MQITSKLPNVGTTIFTVMSAMANEYGAINLSQGFPNFPTSERLNDLVTEHLRVGHNQYAPMMGVRELQEQIAHKIKLMYGVEVDPIQEVTITSGATEGLFTSIAALVHRGEEVIILEPAYDSYRPAIEVVGGVPVIYQLFAPDFKIDWDAVQALITERTRMIVINTPTNPTGAAFSPEDMQALERITADTNILVLSDEVYEHLIYDGLEHQSVLRYPKLRERSLAVYSFGKTFHKTGWRIGYCVAPPELTAEFRKVHQFNTFSINTPIQYALADFLKDPREYLELPDFFQKKRDFFLQQLEGSRLKPLTCSGTYFHLFDYSEISDMPEREFAAWMTREIGVAAIPVSAFYSNGHNNGVIRLCFAKTESTLKAATERLQSM</sequence>
<comment type="caution">
    <text evidence="7">The sequence shown here is derived from an EMBL/GenBank/DDBJ whole genome shotgun (WGS) entry which is preliminary data.</text>
</comment>
<dbReference type="SUPFAM" id="SSF53383">
    <property type="entry name" value="PLP-dependent transferases"/>
    <property type="match status" value="1"/>
</dbReference>